<dbReference type="EMBL" id="BRXR01000001">
    <property type="protein sequence ID" value="GLC28827.1"/>
    <property type="molecule type" value="Genomic_DNA"/>
</dbReference>
<accession>A0ABQ5N0W9</accession>
<evidence type="ECO:0000256" key="3">
    <source>
        <dbReference type="ARBA" id="ARBA00022516"/>
    </source>
</evidence>
<name>A0ABQ5N0W9_9CLOT</name>
<keyword evidence="7" id="KW-0594">Phospholipid biosynthesis</keyword>
<dbReference type="SMART" id="SM00563">
    <property type="entry name" value="PlsC"/>
    <property type="match status" value="1"/>
</dbReference>
<organism evidence="9 10">
    <name type="scientific">Clostridium omnivorum</name>
    <dbReference type="NCBI Taxonomy" id="1604902"/>
    <lineage>
        <taxon>Bacteria</taxon>
        <taxon>Bacillati</taxon>
        <taxon>Bacillota</taxon>
        <taxon>Clostridia</taxon>
        <taxon>Eubacteriales</taxon>
        <taxon>Clostridiaceae</taxon>
        <taxon>Clostridium</taxon>
    </lineage>
</organism>
<evidence type="ECO:0000256" key="5">
    <source>
        <dbReference type="ARBA" id="ARBA00023098"/>
    </source>
</evidence>
<keyword evidence="10" id="KW-1185">Reference proteome</keyword>
<comment type="similarity">
    <text evidence="2 7">Belongs to the 1-acyl-sn-glycerol-3-phosphate acyltransferase family.</text>
</comment>
<keyword evidence="7" id="KW-1208">Phospholipid metabolism</keyword>
<feature type="domain" description="Phospholipid/glycerol acyltransferase" evidence="8">
    <location>
        <begin position="35"/>
        <end position="149"/>
    </location>
</feature>
<dbReference type="SUPFAM" id="SSF69593">
    <property type="entry name" value="Glycerol-3-phosphate (1)-acyltransferase"/>
    <property type="match status" value="1"/>
</dbReference>
<gene>
    <name evidence="9" type="ORF">bsdE14_02370</name>
</gene>
<evidence type="ECO:0000256" key="7">
    <source>
        <dbReference type="RuleBase" id="RU361267"/>
    </source>
</evidence>
<reference evidence="9 10" key="1">
    <citation type="journal article" date="2024" name="Int. J. Syst. Evol. Microbiol.">
        <title>Clostridium omnivorum sp. nov., isolated from anoxic soil under the treatment of reductive soil disinfestation.</title>
        <authorList>
            <person name="Ueki A."/>
            <person name="Tonouchi A."/>
            <person name="Kaku N."/>
            <person name="Honma S."/>
            <person name="Ueki K."/>
        </authorList>
    </citation>
    <scope>NUCLEOTIDE SEQUENCE [LARGE SCALE GENOMIC DNA]</scope>
    <source>
        <strain evidence="9 10">E14</strain>
    </source>
</reference>
<dbReference type="Proteomes" id="UP001208567">
    <property type="component" value="Unassembled WGS sequence"/>
</dbReference>
<protein>
    <recommendedName>
        <fullName evidence="7">1-acyl-sn-glycerol-3-phosphate acyltransferase</fullName>
        <ecNumber evidence="7">2.3.1.51</ecNumber>
    </recommendedName>
</protein>
<dbReference type="NCBIfam" id="TIGR00530">
    <property type="entry name" value="AGP_acyltrn"/>
    <property type="match status" value="1"/>
</dbReference>
<keyword evidence="3 7" id="KW-0444">Lipid biosynthesis</keyword>
<keyword evidence="5 7" id="KW-0443">Lipid metabolism</keyword>
<evidence type="ECO:0000259" key="8">
    <source>
        <dbReference type="SMART" id="SM00563"/>
    </source>
</evidence>
<evidence type="ECO:0000256" key="1">
    <source>
        <dbReference type="ARBA" id="ARBA00005189"/>
    </source>
</evidence>
<dbReference type="Pfam" id="PF01553">
    <property type="entry name" value="Acyltransferase"/>
    <property type="match status" value="1"/>
</dbReference>
<proteinExistence type="inferred from homology"/>
<evidence type="ECO:0000256" key="6">
    <source>
        <dbReference type="ARBA" id="ARBA00023315"/>
    </source>
</evidence>
<dbReference type="PANTHER" id="PTHR10434:SF64">
    <property type="entry name" value="1-ACYL-SN-GLYCEROL-3-PHOSPHATE ACYLTRANSFERASE-RELATED"/>
    <property type="match status" value="1"/>
</dbReference>
<dbReference type="CDD" id="cd07989">
    <property type="entry name" value="LPLAT_AGPAT-like"/>
    <property type="match status" value="1"/>
</dbReference>
<dbReference type="InterPro" id="IPR004552">
    <property type="entry name" value="AGP_acyltrans"/>
</dbReference>
<dbReference type="InterPro" id="IPR002123">
    <property type="entry name" value="Plipid/glycerol_acylTrfase"/>
</dbReference>
<sequence>MYAYGKAKKISKHIMKISKTTSEVRGINNIPEGPCLFVANHQAIVDAFLMVGYIDKPFGFIAKKEIEKIPLVRSWLRDMNTVFMDREDVRESIKSINIGIETLKRGYSMAIFPEGTRSLKSEMGDFKKGSMKLALKAGVPVVPITIDGTYKVLEVGRKVSGHTVTMVVHKPIYVNKLTKEEQSNLSDTVHQIIEDELIIIRQ</sequence>
<evidence type="ECO:0000256" key="4">
    <source>
        <dbReference type="ARBA" id="ARBA00022679"/>
    </source>
</evidence>
<comment type="catalytic activity">
    <reaction evidence="7">
        <text>a 1-acyl-sn-glycero-3-phosphate + an acyl-CoA = a 1,2-diacyl-sn-glycero-3-phosphate + CoA</text>
        <dbReference type="Rhea" id="RHEA:19709"/>
        <dbReference type="ChEBI" id="CHEBI:57287"/>
        <dbReference type="ChEBI" id="CHEBI:57970"/>
        <dbReference type="ChEBI" id="CHEBI:58342"/>
        <dbReference type="ChEBI" id="CHEBI:58608"/>
        <dbReference type="EC" id="2.3.1.51"/>
    </reaction>
</comment>
<comment type="caution">
    <text evidence="9">The sequence shown here is derived from an EMBL/GenBank/DDBJ whole genome shotgun (WGS) entry which is preliminary data.</text>
</comment>
<evidence type="ECO:0000256" key="2">
    <source>
        <dbReference type="ARBA" id="ARBA00008655"/>
    </source>
</evidence>
<dbReference type="PANTHER" id="PTHR10434">
    <property type="entry name" value="1-ACYL-SN-GLYCEROL-3-PHOSPHATE ACYLTRANSFERASE"/>
    <property type="match status" value="1"/>
</dbReference>
<comment type="domain">
    <text evidence="7">The HXXXXD motif is essential for acyltransferase activity and may constitute the binding site for the phosphate moiety of the glycerol-3-phosphate.</text>
</comment>
<evidence type="ECO:0000313" key="9">
    <source>
        <dbReference type="EMBL" id="GLC28827.1"/>
    </source>
</evidence>
<dbReference type="EC" id="2.3.1.51" evidence="7"/>
<keyword evidence="4 7" id="KW-0808">Transferase</keyword>
<evidence type="ECO:0000313" key="10">
    <source>
        <dbReference type="Proteomes" id="UP001208567"/>
    </source>
</evidence>
<comment type="pathway">
    <text evidence="1">Lipid metabolism.</text>
</comment>
<keyword evidence="6 7" id="KW-0012">Acyltransferase</keyword>